<dbReference type="RefSeq" id="WP_034906364.1">
    <property type="nucleotide sequence ID" value="NZ_JMIX01000013.1"/>
</dbReference>
<organism evidence="1 2">
    <name type="scientific">Erythrobacter litoralis</name>
    <dbReference type="NCBI Taxonomy" id="39960"/>
    <lineage>
        <taxon>Bacteria</taxon>
        <taxon>Pseudomonadati</taxon>
        <taxon>Pseudomonadota</taxon>
        <taxon>Alphaproteobacteria</taxon>
        <taxon>Sphingomonadales</taxon>
        <taxon>Erythrobacteraceae</taxon>
        <taxon>Erythrobacter/Porphyrobacter group</taxon>
        <taxon>Erythrobacter</taxon>
    </lineage>
</organism>
<dbReference type="EMBL" id="JMIX01000013">
    <property type="protein sequence ID" value="KEO90035.1"/>
    <property type="molecule type" value="Genomic_DNA"/>
</dbReference>
<sequence length="136" mass="15028">MRLSSLIAACVASPAPASLDDQYQCRRHAEVEAIVIPSSMDRSRATIQFAGPLATIPGIPLQAQPFADRAVTTFKSPSAQGRRSATRFVMGTDRGELYFGDFFANCDRIPQDEEDLLRCKSCRPPRRPSVSEPRKE</sequence>
<evidence type="ECO:0000313" key="2">
    <source>
        <dbReference type="Proteomes" id="UP000027866"/>
    </source>
</evidence>
<comment type="caution">
    <text evidence="1">The sequence shown here is derived from an EMBL/GenBank/DDBJ whole genome shotgun (WGS) entry which is preliminary data.</text>
</comment>
<protein>
    <submittedName>
        <fullName evidence="1">Uncharacterized protein</fullName>
    </submittedName>
</protein>
<dbReference type="Proteomes" id="UP000027866">
    <property type="component" value="Unassembled WGS sequence"/>
</dbReference>
<accession>A0A074MB99</accession>
<gene>
    <name evidence="1" type="ORF">EH32_03335</name>
</gene>
<proteinExistence type="predicted"/>
<name>A0A074MB99_9SPHN</name>
<evidence type="ECO:0000313" key="1">
    <source>
        <dbReference type="EMBL" id="KEO90035.1"/>
    </source>
</evidence>
<dbReference type="AlphaFoldDB" id="A0A074MB99"/>
<reference evidence="1 2" key="1">
    <citation type="submission" date="2014-04" db="EMBL/GenBank/DDBJ databases">
        <title>A comprehensive comparison of genomes of Erythrobacter spp. Strains.</title>
        <authorList>
            <person name="Zheng Q."/>
        </authorList>
    </citation>
    <scope>NUCLEOTIDE SEQUENCE [LARGE SCALE GENOMIC DNA]</scope>
    <source>
        <strain evidence="1 2">DSM 8509</strain>
    </source>
</reference>
<keyword evidence="2" id="KW-1185">Reference proteome</keyword>